<reference evidence="1" key="1">
    <citation type="submission" date="2023-04" db="EMBL/GenBank/DDBJ databases">
        <title>Genomic characterization of faba bean (Vicia faba) microsymbionts in Mexican soils.</title>
        <authorList>
            <person name="Rivera Orduna F.N."/>
            <person name="Guevara-Luna J."/>
            <person name="Yan J."/>
            <person name="Arroyo-Herrera I."/>
            <person name="Li Y."/>
            <person name="Vasquez-Murrieta M.S."/>
            <person name="Wang E.T."/>
        </authorList>
    </citation>
    <scope>NUCLEOTIDE SEQUENCE</scope>
    <source>
        <strain evidence="1">CH26</strain>
    </source>
</reference>
<accession>A0AAJ2LQL5</accession>
<dbReference type="EMBL" id="JAVLSF010000542">
    <property type="protein sequence ID" value="MDR9778173.1"/>
    <property type="molecule type" value="Genomic_DNA"/>
</dbReference>
<evidence type="ECO:0000313" key="2">
    <source>
        <dbReference type="Proteomes" id="UP001268610"/>
    </source>
</evidence>
<dbReference type="Proteomes" id="UP001268610">
    <property type="component" value="Unassembled WGS sequence"/>
</dbReference>
<comment type="caution">
    <text evidence="1">The sequence shown here is derived from an EMBL/GenBank/DDBJ whole genome shotgun (WGS) entry which is preliminary data.</text>
</comment>
<organism evidence="1 2">
    <name type="scientific">Rhizobium hidalgonense</name>
    <dbReference type="NCBI Taxonomy" id="1538159"/>
    <lineage>
        <taxon>Bacteria</taxon>
        <taxon>Pseudomonadati</taxon>
        <taxon>Pseudomonadota</taxon>
        <taxon>Alphaproteobacteria</taxon>
        <taxon>Hyphomicrobiales</taxon>
        <taxon>Rhizobiaceae</taxon>
        <taxon>Rhizobium/Agrobacterium group</taxon>
        <taxon>Rhizobium</taxon>
    </lineage>
</organism>
<protein>
    <submittedName>
        <fullName evidence="1">Uncharacterized protein</fullName>
    </submittedName>
</protein>
<gene>
    <name evidence="1" type="ORF">RJJ65_37180</name>
</gene>
<feature type="non-terminal residue" evidence="1">
    <location>
        <position position="1"/>
    </location>
</feature>
<dbReference type="RefSeq" id="WP_310866290.1">
    <property type="nucleotide sequence ID" value="NZ_JAVLSF010000542.1"/>
</dbReference>
<name>A0AAJ2LQL5_9HYPH</name>
<feature type="non-terminal residue" evidence="1">
    <location>
        <position position="161"/>
    </location>
</feature>
<sequence>ISGTRSPNNTPVFALDSNSNVVRSTVSDTQRLGLSLALSAQGLSADGSKTTSIMVVDAVKNQYVGLRNIDMLLKGTGSMGFENGSVNLSLPDLLIVMAGQLAGGDLPGAGSNLSNPTSFKDNTDVLFGLKLRLAGAMNFSLIPNNDINDGARLSIVGEFDM</sequence>
<dbReference type="AlphaFoldDB" id="A0AAJ2LQL5"/>
<evidence type="ECO:0000313" key="1">
    <source>
        <dbReference type="EMBL" id="MDR9778173.1"/>
    </source>
</evidence>
<proteinExistence type="predicted"/>